<feature type="compositionally biased region" description="Polar residues" evidence="1">
    <location>
        <begin position="203"/>
        <end position="254"/>
    </location>
</feature>
<protein>
    <submittedName>
        <fullName evidence="2">Uncharacterized protein</fullName>
    </submittedName>
</protein>
<organism evidence="2 3">
    <name type="scientific">Ramularia collo-cygni</name>
    <dbReference type="NCBI Taxonomy" id="112498"/>
    <lineage>
        <taxon>Eukaryota</taxon>
        <taxon>Fungi</taxon>
        <taxon>Dikarya</taxon>
        <taxon>Ascomycota</taxon>
        <taxon>Pezizomycotina</taxon>
        <taxon>Dothideomycetes</taxon>
        <taxon>Dothideomycetidae</taxon>
        <taxon>Mycosphaerellales</taxon>
        <taxon>Mycosphaerellaceae</taxon>
        <taxon>Ramularia</taxon>
    </lineage>
</organism>
<feature type="region of interest" description="Disordered" evidence="1">
    <location>
        <begin position="1435"/>
        <end position="1478"/>
    </location>
</feature>
<feature type="compositionally biased region" description="Polar residues" evidence="1">
    <location>
        <begin position="528"/>
        <end position="548"/>
    </location>
</feature>
<keyword evidence="3" id="KW-1185">Reference proteome</keyword>
<name>A0A2D3VFU5_9PEZI</name>
<feature type="compositionally biased region" description="Basic and acidic residues" evidence="1">
    <location>
        <begin position="1448"/>
        <end position="1463"/>
    </location>
</feature>
<feature type="compositionally biased region" description="Polar residues" evidence="1">
    <location>
        <begin position="1167"/>
        <end position="1188"/>
    </location>
</feature>
<feature type="compositionally biased region" description="Polar residues" evidence="1">
    <location>
        <begin position="473"/>
        <end position="486"/>
    </location>
</feature>
<feature type="compositionally biased region" description="Polar residues" evidence="1">
    <location>
        <begin position="921"/>
        <end position="939"/>
    </location>
</feature>
<feature type="compositionally biased region" description="Polar residues" evidence="1">
    <location>
        <begin position="1015"/>
        <end position="1026"/>
    </location>
</feature>
<feature type="region of interest" description="Disordered" evidence="1">
    <location>
        <begin position="1372"/>
        <end position="1409"/>
    </location>
</feature>
<evidence type="ECO:0000313" key="3">
    <source>
        <dbReference type="Proteomes" id="UP000225277"/>
    </source>
</evidence>
<feature type="region of interest" description="Disordered" evidence="1">
    <location>
        <begin position="99"/>
        <end position="456"/>
    </location>
</feature>
<feature type="region of interest" description="Disordered" evidence="1">
    <location>
        <begin position="30"/>
        <end position="82"/>
    </location>
</feature>
<feature type="compositionally biased region" description="Low complexity" evidence="1">
    <location>
        <begin position="268"/>
        <end position="291"/>
    </location>
</feature>
<feature type="compositionally biased region" description="Polar residues" evidence="1">
    <location>
        <begin position="995"/>
        <end position="1007"/>
    </location>
</feature>
<feature type="compositionally biased region" description="Polar residues" evidence="1">
    <location>
        <begin position="775"/>
        <end position="792"/>
    </location>
</feature>
<sequence>MLPQAQSTLGSPLQIQFDFELDFAPPSFSGDVASEIKDGVNEGGEASEGRGMGRERDERGRGDGTTAAIAGRGLSNAGLGTDSQADDLDDFARAIELSLSRPGTSGSQTGASAPPQFHPSLFPHKAVSDPATMSPIMSPMSRSFIDSRDKPYGPSPTPRPPMMMANHSSPSLSRPDSSGDGLRNTTMPYHPRLSPRIAMHEQSAGTNYSGSTARPSTRASSISNSLTIGTPYQATSSAFPLPQHVQTRPNNDNTEAMVAGVKVPTHHTSSAPKAATKSAAKPASKQTTKPASKPASKPAESKRKTRLINPLNLLQRRKSEYPIDQGDEERAQRQAQAQALARQRDVVASGVNKPPPGFDPRIKGKKVHDFSAPRGKRNTFDEMDLPLPPPGLRSSTSPSLDWPMSPMSGNAFPPRTASLVNRGLRQGGSETPERRSTHTPVFVEHLGEDPEAERRVSSIDAENLENKAFLQRVSKQSAVTTTSQESHILPPFARRSQTLDPLQASLYQDDESRRSSDPSTTDKDHDTSLSSLGDISPITARSSAQNFGAVSPSGGEKSSRPVSNMAPTEHITRPARTSSTGQPRRDPAEVTTNNYWVVLAPPTVETIAEGPADSSPIEPPATPQSSSQGPHLASQGISIRRPGSKSQSPTGRANSPATPSHTEKMSATPTPDTTPDSRSPATSRKLVEKRASAVGHAKRASGTPKKHASNASRFSFQLGESTAQEQALEEKHRKIVSNSGPSKQATHATSPDEDEDEDDYFDEDAMDDMDEMEMQSEQSADHQPTVPQSSLYLHQARQALHGPESDDGSAYDEDEPEVTDERDVPYADHPAFRAHPAMAHQFAHNSMLPVGNEDYDGCWRDSTLDSYMRESYYSSPQSEHSRMQSRGSRTTVDTSSPLIQGSGAPSFQDYLSANDGIKGTNHMSTPRSNIQVSATSSPIKTVRPPLPARDSGNSERNRVASGMMFNPNLPTPSSEKSPWVGEATQSSDHHVRDMSFSTISEAQSLNSPGGAPNSRPVTLNLNTRGPSQHDDHVTSPKLDKVTLAGLENGQVNARSKPPPLTSPKSAKSFRSDGRRNGSVGGLSLNSPRSLSSHDSAGSESFETFAESSGFSRVTSPQAGRSNGGDALLRASDKGQQYQRVSGAGEQVEATHPNNGLGLDTFSGFDFGQQNPPLATTPNNSRSPVTNTSDPHKKGHKARFSLFPHQTNSGSRPDSRGLQKDATPLQFTMPQSNRTTASHYSGLSDASHSTAAAGSMASYSPVRSSAMPDFHFPRASGMHDDESKDDMYFDDGNFEQDINVPHPTAFDENTFDDDAFLARPGMNVGGRRELSNGVVSTTSVGPYPTFAMPNAVKARQRESQLMLEDLILQEPVDPKLIPQRNPSEDAKRSGLSDRAPPLAVEPSNSEEEAMHMQRTLDNYHAALANAANRAAADGRFWREPSSASQSIRSKNEDGKSTYSWDEKSVSSNVEEDDEGPPCNAVAEANELKSLPRASGMAFDFGFGESTMDDVNDYDYDNDDDLVAAANAEALASDDEGFYGQEFAFYGRPRANSNEFNPTIGGYFGEDGDDGLTRNKSLREPNLTPITERSEFSTRNSMIGLGLGMPLYGPPSAGLYGSQSPALARMSVTPLMESEMSFEELRRLRGQAFGGSSRSLQSNSARSSAQSLEGSLVQGNRPGLSNPQQNSGAGTGTSFTFPSRTQSSDSSNPSSVQAPVSGQALHESPQSATSSQGNPFSMDVDLTPRKNSQPVVDHSTAKKLPRESITSQSEGQTSHSRQGSNADSVTYVREPDPDNSGKPRWVMERRRTSEQGQLQLIGRELVQGGWI</sequence>
<feature type="compositionally biased region" description="Polar residues" evidence="1">
    <location>
        <begin position="1677"/>
        <end position="1696"/>
    </location>
</feature>
<dbReference type="GeneID" id="35601722"/>
<feature type="compositionally biased region" description="Polar residues" evidence="1">
    <location>
        <begin position="872"/>
        <end position="911"/>
    </location>
</feature>
<feature type="compositionally biased region" description="Polar residues" evidence="1">
    <location>
        <begin position="101"/>
        <end position="111"/>
    </location>
</feature>
<feature type="compositionally biased region" description="Basic and acidic residues" evidence="1">
    <location>
        <begin position="1787"/>
        <end position="1798"/>
    </location>
</feature>
<accession>A0A2D3VFU5</accession>
<dbReference type="EMBL" id="FJUY01000009">
    <property type="protein sequence ID" value="CZT20729.1"/>
    <property type="molecule type" value="Genomic_DNA"/>
</dbReference>
<feature type="compositionally biased region" description="Low complexity" evidence="1">
    <location>
        <begin position="168"/>
        <end position="182"/>
    </location>
</feature>
<reference evidence="2 3" key="1">
    <citation type="submission" date="2016-03" db="EMBL/GenBank/DDBJ databases">
        <authorList>
            <person name="Ploux O."/>
        </authorList>
    </citation>
    <scope>NUCLEOTIDE SEQUENCE [LARGE SCALE GENOMIC DNA]</scope>
    <source>
        <strain evidence="2 3">URUG2</strain>
    </source>
</reference>
<gene>
    <name evidence="2" type="ORF">RCC_06587</name>
</gene>
<dbReference type="STRING" id="112498.A0A2D3VFU5"/>
<proteinExistence type="predicted"/>
<feature type="compositionally biased region" description="Low complexity" evidence="1">
    <location>
        <begin position="1697"/>
        <end position="1709"/>
    </location>
</feature>
<feature type="compositionally biased region" description="Low complexity" evidence="1">
    <location>
        <begin position="666"/>
        <end position="684"/>
    </location>
</feature>
<feature type="compositionally biased region" description="Basic and acidic residues" evidence="1">
    <location>
        <begin position="510"/>
        <end position="527"/>
    </location>
</feature>
<evidence type="ECO:0000256" key="1">
    <source>
        <dbReference type="SAM" id="MobiDB-lite"/>
    </source>
</evidence>
<feature type="compositionally biased region" description="Basic and acidic residues" evidence="1">
    <location>
        <begin position="445"/>
        <end position="456"/>
    </location>
</feature>
<feature type="compositionally biased region" description="Acidic residues" evidence="1">
    <location>
        <begin position="805"/>
        <end position="818"/>
    </location>
</feature>
<feature type="compositionally biased region" description="Basic and acidic residues" evidence="1">
    <location>
        <begin position="1381"/>
        <end position="1390"/>
    </location>
</feature>
<feature type="compositionally biased region" description="Low complexity" evidence="1">
    <location>
        <begin position="1650"/>
        <end position="1666"/>
    </location>
</feature>
<feature type="region of interest" description="Disordered" evidence="1">
    <location>
        <begin position="1647"/>
        <end position="1798"/>
    </location>
</feature>
<feature type="compositionally biased region" description="Polar residues" evidence="1">
    <location>
        <begin position="644"/>
        <end position="660"/>
    </location>
</feature>
<feature type="compositionally biased region" description="Basic residues" evidence="1">
    <location>
        <begin position="696"/>
        <end position="708"/>
    </location>
</feature>
<dbReference type="Proteomes" id="UP000225277">
    <property type="component" value="Unassembled WGS sequence"/>
</dbReference>
<evidence type="ECO:0000313" key="2">
    <source>
        <dbReference type="EMBL" id="CZT20729.1"/>
    </source>
</evidence>
<feature type="compositionally biased region" description="Polar residues" evidence="1">
    <location>
        <begin position="709"/>
        <end position="725"/>
    </location>
</feature>
<feature type="region of interest" description="Disordered" evidence="1">
    <location>
        <begin position="473"/>
        <end position="829"/>
    </location>
</feature>
<feature type="compositionally biased region" description="Basic and acidic residues" evidence="1">
    <location>
        <begin position="1027"/>
        <end position="1040"/>
    </location>
</feature>
<feature type="compositionally biased region" description="Polar residues" evidence="1">
    <location>
        <begin position="736"/>
        <end position="749"/>
    </location>
</feature>
<feature type="compositionally biased region" description="Polar residues" evidence="1">
    <location>
        <begin position="1762"/>
        <end position="1782"/>
    </location>
</feature>
<feature type="compositionally biased region" description="Polar residues" evidence="1">
    <location>
        <begin position="1083"/>
        <end position="1120"/>
    </location>
</feature>
<feature type="compositionally biased region" description="Polar residues" evidence="1">
    <location>
        <begin position="1722"/>
        <end position="1733"/>
    </location>
</feature>
<dbReference type="OrthoDB" id="5408302at2759"/>
<dbReference type="RefSeq" id="XP_023627618.1">
    <property type="nucleotide sequence ID" value="XM_023771850.1"/>
</dbReference>
<feature type="region of interest" description="Disordered" evidence="1">
    <location>
        <begin position="870"/>
        <end position="1219"/>
    </location>
</feature>
<feature type="compositionally biased region" description="Acidic residues" evidence="1">
    <location>
        <begin position="751"/>
        <end position="774"/>
    </location>
</feature>
<feature type="compositionally biased region" description="Basic and acidic residues" evidence="1">
    <location>
        <begin position="47"/>
        <end position="62"/>
    </location>
</feature>